<keyword evidence="7" id="KW-1185">Reference proteome</keyword>
<reference evidence="6 7" key="1">
    <citation type="journal article" date="2019" name="Int. J. Syst. Evol. Microbiol.">
        <title>Capsulimonas corticalis gen. nov., sp. nov., an aerobic capsulated bacterium, of a novel bacterial order, Capsulimonadales ord. nov., of the class Armatimonadia of the phylum Armatimonadetes.</title>
        <authorList>
            <person name="Li J."/>
            <person name="Kudo C."/>
            <person name="Tonouchi A."/>
        </authorList>
    </citation>
    <scope>NUCLEOTIDE SEQUENCE [LARGE SCALE GENOMIC DNA]</scope>
    <source>
        <strain evidence="6 7">AX-7</strain>
    </source>
</reference>
<evidence type="ECO:0000313" key="6">
    <source>
        <dbReference type="EMBL" id="BDI34198.1"/>
    </source>
</evidence>
<dbReference type="PANTHER" id="PTHR43490:SF99">
    <property type="entry name" value="SHORT-CHAIN DEHYDROGENASE_REDUCTASE"/>
    <property type="match status" value="1"/>
</dbReference>
<dbReference type="SUPFAM" id="SSF51735">
    <property type="entry name" value="NAD(P)-binding Rossmann-fold domains"/>
    <property type="match status" value="1"/>
</dbReference>
<feature type="domain" description="Ketoreductase" evidence="5">
    <location>
        <begin position="8"/>
        <end position="210"/>
    </location>
</feature>
<dbReference type="GO" id="GO:0016616">
    <property type="term" value="F:oxidoreductase activity, acting on the CH-OH group of donors, NAD or NADP as acceptor"/>
    <property type="evidence" value="ECO:0007669"/>
    <property type="project" value="InterPro"/>
</dbReference>
<dbReference type="InterPro" id="IPR002347">
    <property type="entry name" value="SDR_fam"/>
</dbReference>
<evidence type="ECO:0000256" key="2">
    <source>
        <dbReference type="ARBA" id="ARBA00022857"/>
    </source>
</evidence>
<gene>
    <name evidence="6" type="ORF">CCAX7_62490</name>
</gene>
<comment type="similarity">
    <text evidence="1 4">Belongs to the short-chain dehydrogenases/reductases (SDR) family.</text>
</comment>
<dbReference type="PRINTS" id="PR00081">
    <property type="entry name" value="GDHRDH"/>
</dbReference>
<name>A0A402CWK7_9BACT</name>
<keyword evidence="2" id="KW-0521">NADP</keyword>
<evidence type="ECO:0000313" key="7">
    <source>
        <dbReference type="Proteomes" id="UP000287394"/>
    </source>
</evidence>
<dbReference type="InterPro" id="IPR057326">
    <property type="entry name" value="KR_dom"/>
</dbReference>
<evidence type="ECO:0000256" key="3">
    <source>
        <dbReference type="ARBA" id="ARBA00023002"/>
    </source>
</evidence>
<dbReference type="Proteomes" id="UP000287394">
    <property type="component" value="Chromosome"/>
</dbReference>
<keyword evidence="3" id="KW-0560">Oxidoreductase</keyword>
<sequence>MSTLENKKIALITGANRGIGLETARQLAQQGVKVLLGARSADKGAAAAETLKAEGLDVEFLRIDVDDAATHASAAKHIEETFGKLDILVNNAGISGDEQENGAIVQASKTSPAVLRRVFDTNFFNTVAVTQALLPLVQKSDAGRIVFLSSILGSLTLHNDPNSPIYNFKVPAYDISKTALNGYVVHLAHELKDTPIKVNAAHPGSVVTDMNANGDIPVEEGAKTSVLLALLPDDGYSGKFIYLGDELPW</sequence>
<dbReference type="AlphaFoldDB" id="A0A402CWK7"/>
<dbReference type="Gene3D" id="3.40.50.720">
    <property type="entry name" value="NAD(P)-binding Rossmann-like Domain"/>
    <property type="match status" value="1"/>
</dbReference>
<dbReference type="SMART" id="SM00822">
    <property type="entry name" value="PKS_KR"/>
    <property type="match status" value="1"/>
</dbReference>
<dbReference type="KEGG" id="ccot:CCAX7_62490"/>
<evidence type="ECO:0000256" key="4">
    <source>
        <dbReference type="RuleBase" id="RU000363"/>
    </source>
</evidence>
<dbReference type="InterPro" id="IPR045313">
    <property type="entry name" value="CBR1-like"/>
</dbReference>
<organism evidence="6 7">
    <name type="scientific">Capsulimonas corticalis</name>
    <dbReference type="NCBI Taxonomy" id="2219043"/>
    <lineage>
        <taxon>Bacteria</taxon>
        <taxon>Bacillati</taxon>
        <taxon>Armatimonadota</taxon>
        <taxon>Armatimonadia</taxon>
        <taxon>Capsulimonadales</taxon>
        <taxon>Capsulimonadaceae</taxon>
        <taxon>Capsulimonas</taxon>
    </lineage>
</organism>
<proteinExistence type="inferred from homology"/>
<dbReference type="PRINTS" id="PR00080">
    <property type="entry name" value="SDRFAMILY"/>
</dbReference>
<protein>
    <submittedName>
        <fullName evidence="6">Short-chain dehydrogenase</fullName>
    </submittedName>
</protein>
<evidence type="ECO:0000256" key="1">
    <source>
        <dbReference type="ARBA" id="ARBA00006484"/>
    </source>
</evidence>
<dbReference type="EMBL" id="AP025739">
    <property type="protein sequence ID" value="BDI34198.1"/>
    <property type="molecule type" value="Genomic_DNA"/>
</dbReference>
<evidence type="ECO:0000259" key="5">
    <source>
        <dbReference type="SMART" id="SM00822"/>
    </source>
</evidence>
<accession>A0A402CWK7</accession>
<dbReference type="PANTHER" id="PTHR43490">
    <property type="entry name" value="(+)-NEOMENTHOL DEHYDROGENASE"/>
    <property type="match status" value="1"/>
</dbReference>
<dbReference type="CDD" id="cd05324">
    <property type="entry name" value="carb_red_PTCR-like_SDR_c"/>
    <property type="match status" value="1"/>
</dbReference>
<dbReference type="InterPro" id="IPR036291">
    <property type="entry name" value="NAD(P)-bd_dom_sf"/>
</dbReference>
<dbReference type="Pfam" id="PF00106">
    <property type="entry name" value="adh_short"/>
    <property type="match status" value="1"/>
</dbReference>